<evidence type="ECO:0000313" key="16">
    <source>
        <dbReference type="Proteomes" id="UP000553862"/>
    </source>
</evidence>
<feature type="domain" description="Cytochrome b/b6 C-terminal region profile" evidence="14">
    <location>
        <begin position="18"/>
        <end position="53"/>
    </location>
</feature>
<dbReference type="PROSITE" id="PS51003">
    <property type="entry name" value="CYTB_CTER"/>
    <property type="match status" value="1"/>
</dbReference>
<protein>
    <recommendedName>
        <fullName evidence="2">Cytochrome b</fullName>
    </recommendedName>
</protein>
<dbReference type="GO" id="GO:0022904">
    <property type="term" value="P:respiratory electron transport chain"/>
    <property type="evidence" value="ECO:0007669"/>
    <property type="project" value="InterPro"/>
</dbReference>
<organism evidence="15 16">
    <name type="scientific">Molothrus ater</name>
    <name type="common">Brown-headed cowbird</name>
    <dbReference type="NCBI Taxonomy" id="84834"/>
    <lineage>
        <taxon>Eukaryota</taxon>
        <taxon>Metazoa</taxon>
        <taxon>Chordata</taxon>
        <taxon>Craniata</taxon>
        <taxon>Vertebrata</taxon>
        <taxon>Euteleostomi</taxon>
        <taxon>Archelosauria</taxon>
        <taxon>Archosauria</taxon>
        <taxon>Dinosauria</taxon>
        <taxon>Saurischia</taxon>
        <taxon>Theropoda</taxon>
        <taxon>Coelurosauria</taxon>
        <taxon>Aves</taxon>
        <taxon>Neognathae</taxon>
        <taxon>Neoaves</taxon>
        <taxon>Telluraves</taxon>
        <taxon>Australaves</taxon>
        <taxon>Passeriformes</taxon>
        <taxon>Passeroidea</taxon>
        <taxon>Icteridae</taxon>
        <taxon>Molothrus</taxon>
    </lineage>
</organism>
<evidence type="ECO:0000256" key="12">
    <source>
        <dbReference type="ARBA" id="ARBA00023128"/>
    </source>
</evidence>
<evidence type="ECO:0000256" key="4">
    <source>
        <dbReference type="ARBA" id="ARBA00022617"/>
    </source>
</evidence>
<evidence type="ECO:0000256" key="10">
    <source>
        <dbReference type="ARBA" id="ARBA00022989"/>
    </source>
</evidence>
<feature type="non-terminal residue" evidence="15">
    <location>
        <position position="1"/>
    </location>
</feature>
<keyword evidence="9" id="KW-0249">Electron transport</keyword>
<evidence type="ECO:0000256" key="9">
    <source>
        <dbReference type="ARBA" id="ARBA00022982"/>
    </source>
</evidence>
<keyword evidence="6" id="KW-0812">Transmembrane</keyword>
<dbReference type="GO" id="GO:0009055">
    <property type="term" value="F:electron transfer activity"/>
    <property type="evidence" value="ECO:0007669"/>
    <property type="project" value="InterPro"/>
</dbReference>
<evidence type="ECO:0000256" key="3">
    <source>
        <dbReference type="ARBA" id="ARBA00022448"/>
    </source>
</evidence>
<evidence type="ECO:0000256" key="8">
    <source>
        <dbReference type="ARBA" id="ARBA00022792"/>
    </source>
</evidence>
<name>A0A7L3URJ7_MOLAT</name>
<dbReference type="Gene3D" id="1.20.810.10">
    <property type="entry name" value="Cytochrome Bc1 Complex, Chain C"/>
    <property type="match status" value="1"/>
</dbReference>
<dbReference type="EMBL" id="VZUF01000886">
    <property type="protein sequence ID" value="NXV54297.1"/>
    <property type="molecule type" value="Genomic_DNA"/>
</dbReference>
<reference evidence="15 16" key="1">
    <citation type="submission" date="2019-09" db="EMBL/GenBank/DDBJ databases">
        <title>Bird 10,000 Genomes (B10K) Project - Family phase.</title>
        <authorList>
            <person name="Zhang G."/>
        </authorList>
    </citation>
    <scope>NUCLEOTIDE SEQUENCE [LARGE SCALE GENOMIC DNA]</scope>
    <source>
        <strain evidence="15">OUT-0049</strain>
        <tissue evidence="15">Muscle</tissue>
    </source>
</reference>
<evidence type="ECO:0000313" key="15">
    <source>
        <dbReference type="EMBL" id="NXV54297.1"/>
    </source>
</evidence>
<dbReference type="InterPro" id="IPR027387">
    <property type="entry name" value="Cytb/b6-like_sf"/>
</dbReference>
<gene>
    <name evidence="15" type="primary">Mtcyb_0</name>
    <name evidence="15" type="ORF">MOLATE_R03303</name>
</gene>
<dbReference type="InterPro" id="IPR016174">
    <property type="entry name" value="Di-haem_cyt_TM"/>
</dbReference>
<evidence type="ECO:0000256" key="2">
    <source>
        <dbReference type="ARBA" id="ARBA00013531"/>
    </source>
</evidence>
<keyword evidence="4" id="KW-0349">Heme</keyword>
<dbReference type="GO" id="GO:0046872">
    <property type="term" value="F:metal ion binding"/>
    <property type="evidence" value="ECO:0007669"/>
    <property type="project" value="UniProtKB-KW"/>
</dbReference>
<keyword evidence="13" id="KW-0472">Membrane</keyword>
<proteinExistence type="predicted"/>
<evidence type="ECO:0000259" key="14">
    <source>
        <dbReference type="PROSITE" id="PS51003"/>
    </source>
</evidence>
<keyword evidence="10" id="KW-1133">Transmembrane helix</keyword>
<dbReference type="SUPFAM" id="SSF81342">
    <property type="entry name" value="Transmembrane di-heme cytochromes"/>
    <property type="match status" value="1"/>
</dbReference>
<keyword evidence="8" id="KW-0999">Mitochondrion inner membrane</keyword>
<dbReference type="AlphaFoldDB" id="A0A7L3URJ7"/>
<dbReference type="InterPro" id="IPR005798">
    <property type="entry name" value="Cyt_b/b6_C"/>
</dbReference>
<keyword evidence="11" id="KW-0408">Iron</keyword>
<evidence type="ECO:0000256" key="6">
    <source>
        <dbReference type="ARBA" id="ARBA00022692"/>
    </source>
</evidence>
<keyword evidence="12" id="KW-0496">Mitochondrion</keyword>
<sequence length="53" mass="5799">IFYISSFLHEAGSNNPLGIPSGCDEIPFHPYCTIKDILGFTLILSLLVSLALF</sequence>
<evidence type="ECO:0000256" key="5">
    <source>
        <dbReference type="ARBA" id="ARBA00022660"/>
    </source>
</evidence>
<dbReference type="GO" id="GO:0005743">
    <property type="term" value="C:mitochondrial inner membrane"/>
    <property type="evidence" value="ECO:0007669"/>
    <property type="project" value="UniProtKB-SubCell"/>
</dbReference>
<keyword evidence="3" id="KW-0813">Transport</keyword>
<evidence type="ECO:0000256" key="11">
    <source>
        <dbReference type="ARBA" id="ARBA00023004"/>
    </source>
</evidence>
<accession>A0A7L3URJ7</accession>
<dbReference type="Proteomes" id="UP000553862">
    <property type="component" value="Unassembled WGS sequence"/>
</dbReference>
<dbReference type="GO" id="GO:0016491">
    <property type="term" value="F:oxidoreductase activity"/>
    <property type="evidence" value="ECO:0007669"/>
    <property type="project" value="UniProtKB-UniRule"/>
</dbReference>
<keyword evidence="7" id="KW-0479">Metal-binding</keyword>
<keyword evidence="16" id="KW-1185">Reference proteome</keyword>
<evidence type="ECO:0000256" key="7">
    <source>
        <dbReference type="ARBA" id="ARBA00022723"/>
    </source>
</evidence>
<evidence type="ECO:0000256" key="1">
    <source>
        <dbReference type="ARBA" id="ARBA00004448"/>
    </source>
</evidence>
<keyword evidence="5" id="KW-0679">Respiratory chain</keyword>
<comment type="subcellular location">
    <subcellularLocation>
        <location evidence="1">Mitochondrion inner membrane</location>
        <topology evidence="1">Multi-pass membrane protein</topology>
    </subcellularLocation>
</comment>
<evidence type="ECO:0000256" key="13">
    <source>
        <dbReference type="ARBA" id="ARBA00023136"/>
    </source>
</evidence>
<feature type="non-terminal residue" evidence="15">
    <location>
        <position position="53"/>
    </location>
</feature>
<comment type="caution">
    <text evidence="15">The sequence shown here is derived from an EMBL/GenBank/DDBJ whole genome shotgun (WGS) entry which is preliminary data.</text>
</comment>